<evidence type="ECO:0000256" key="5">
    <source>
        <dbReference type="ARBA" id="ARBA00022692"/>
    </source>
</evidence>
<feature type="domain" description="ABC transmembrane type-1" evidence="9">
    <location>
        <begin position="82"/>
        <end position="288"/>
    </location>
</feature>
<feature type="transmembrane region" description="Helical" evidence="8">
    <location>
        <begin position="30"/>
        <end position="51"/>
    </location>
</feature>
<sequence>MTMTVDNLALAPTVSASWLFSHSARRYSHALTLLLIAPLILLLAGGFLYPIGRLISLSVMAPEFTLEYYRRIVSEPLYIDVLLRTLQTGAIVTVASLLLGYPVAFLMARAKGKIAMIVAAAVFVPLWTSVLVRSYAWIVLLQRSGIVNGLLIETGVITSPLKLLYTEGAVILAMTHVLMPFMILPICNALRTIPAEYMQAARNLGAGSMRAFMSVTLPLSLPGIFAGCVMCFILAIGFYITPALVGGPGALMMATLIGQQTIVLLDWPFAAALATVLLTTTLVFVLAFRRALSISKGMNSVN</sequence>
<evidence type="ECO:0000256" key="4">
    <source>
        <dbReference type="ARBA" id="ARBA00022475"/>
    </source>
</evidence>
<feature type="transmembrane region" description="Helical" evidence="8">
    <location>
        <begin position="86"/>
        <end position="107"/>
    </location>
</feature>
<evidence type="ECO:0000256" key="3">
    <source>
        <dbReference type="ARBA" id="ARBA00022448"/>
    </source>
</evidence>
<keyword evidence="7 8" id="KW-0472">Membrane</keyword>
<keyword evidence="6 8" id="KW-1133">Transmembrane helix</keyword>
<keyword evidence="4" id="KW-1003">Cell membrane</keyword>
<evidence type="ECO:0000256" key="6">
    <source>
        <dbReference type="ARBA" id="ARBA00022989"/>
    </source>
</evidence>
<dbReference type="RefSeq" id="WP_184457387.1">
    <property type="nucleotide sequence ID" value="NZ_JACIFV010000010.1"/>
</dbReference>
<comment type="caution">
    <text evidence="10">The sequence shown here is derived from an EMBL/GenBank/DDBJ whole genome shotgun (WGS) entry which is preliminary data.</text>
</comment>
<evidence type="ECO:0000313" key="10">
    <source>
        <dbReference type="EMBL" id="MBB4192980.1"/>
    </source>
</evidence>
<dbReference type="EMBL" id="JACIFV010000010">
    <property type="protein sequence ID" value="MBB4192980.1"/>
    <property type="molecule type" value="Genomic_DNA"/>
</dbReference>
<dbReference type="CDD" id="cd06261">
    <property type="entry name" value="TM_PBP2"/>
    <property type="match status" value="1"/>
</dbReference>
<comment type="similarity">
    <text evidence="2">Belongs to the binding-protein-dependent transport system permease family. CysTW subfamily.</text>
</comment>
<evidence type="ECO:0000259" key="9">
    <source>
        <dbReference type="PROSITE" id="PS50928"/>
    </source>
</evidence>
<dbReference type="PANTHER" id="PTHR42929:SF5">
    <property type="entry name" value="ABC TRANSPORTER PERMEASE PROTEIN"/>
    <property type="match status" value="1"/>
</dbReference>
<proteinExistence type="inferred from homology"/>
<keyword evidence="3 8" id="KW-0813">Transport</keyword>
<dbReference type="GO" id="GO:0055085">
    <property type="term" value="P:transmembrane transport"/>
    <property type="evidence" value="ECO:0007669"/>
    <property type="project" value="InterPro"/>
</dbReference>
<protein>
    <submittedName>
        <fullName evidence="10">Mannopine transport system permease protein</fullName>
    </submittedName>
</protein>
<evidence type="ECO:0000256" key="1">
    <source>
        <dbReference type="ARBA" id="ARBA00004651"/>
    </source>
</evidence>
<dbReference type="SUPFAM" id="SSF161098">
    <property type="entry name" value="MetI-like"/>
    <property type="match status" value="1"/>
</dbReference>
<organism evidence="10 11">
    <name type="scientific">Rhizobium aethiopicum</name>
    <dbReference type="NCBI Taxonomy" id="1138170"/>
    <lineage>
        <taxon>Bacteria</taxon>
        <taxon>Pseudomonadati</taxon>
        <taxon>Pseudomonadota</taxon>
        <taxon>Alphaproteobacteria</taxon>
        <taxon>Hyphomicrobiales</taxon>
        <taxon>Rhizobiaceae</taxon>
        <taxon>Rhizobium/Agrobacterium group</taxon>
        <taxon>Rhizobium</taxon>
    </lineage>
</organism>
<comment type="subcellular location">
    <subcellularLocation>
        <location evidence="1 8">Cell membrane</location>
        <topology evidence="1 8">Multi-pass membrane protein</topology>
    </subcellularLocation>
</comment>
<evidence type="ECO:0000313" key="11">
    <source>
        <dbReference type="Proteomes" id="UP000524492"/>
    </source>
</evidence>
<dbReference type="Proteomes" id="UP000524492">
    <property type="component" value="Unassembled WGS sequence"/>
</dbReference>
<dbReference type="Pfam" id="PF00528">
    <property type="entry name" value="BPD_transp_1"/>
    <property type="match status" value="1"/>
</dbReference>
<feature type="transmembrane region" description="Helical" evidence="8">
    <location>
        <begin position="211"/>
        <end position="240"/>
    </location>
</feature>
<keyword evidence="11" id="KW-1185">Reference proteome</keyword>
<dbReference type="InterPro" id="IPR035906">
    <property type="entry name" value="MetI-like_sf"/>
</dbReference>
<evidence type="ECO:0000256" key="7">
    <source>
        <dbReference type="ARBA" id="ARBA00023136"/>
    </source>
</evidence>
<dbReference type="GO" id="GO:0005886">
    <property type="term" value="C:plasma membrane"/>
    <property type="evidence" value="ECO:0007669"/>
    <property type="project" value="UniProtKB-SubCell"/>
</dbReference>
<dbReference type="AlphaFoldDB" id="A0A7W6QA82"/>
<reference evidence="10 11" key="1">
    <citation type="submission" date="2020-08" db="EMBL/GenBank/DDBJ databases">
        <title>Genomic Encyclopedia of Type Strains, Phase IV (KMG-V): Genome sequencing to study the core and pangenomes of soil and plant-associated prokaryotes.</title>
        <authorList>
            <person name="Whitman W."/>
        </authorList>
    </citation>
    <scope>NUCLEOTIDE SEQUENCE [LARGE SCALE GENOMIC DNA]</scope>
    <source>
        <strain evidence="10 11">SEMIA 4074</strain>
    </source>
</reference>
<evidence type="ECO:0000256" key="2">
    <source>
        <dbReference type="ARBA" id="ARBA00007069"/>
    </source>
</evidence>
<gene>
    <name evidence="10" type="ORF">GGD53_003144</name>
</gene>
<evidence type="ECO:0000256" key="8">
    <source>
        <dbReference type="RuleBase" id="RU363032"/>
    </source>
</evidence>
<feature type="transmembrane region" description="Helical" evidence="8">
    <location>
        <begin position="267"/>
        <end position="288"/>
    </location>
</feature>
<name>A0A7W6QA82_9HYPH</name>
<dbReference type="InterPro" id="IPR000515">
    <property type="entry name" value="MetI-like"/>
</dbReference>
<dbReference type="PANTHER" id="PTHR42929">
    <property type="entry name" value="INNER MEMBRANE ABC TRANSPORTER PERMEASE PROTEIN YDCU-RELATED-RELATED"/>
    <property type="match status" value="1"/>
</dbReference>
<dbReference type="PROSITE" id="PS50928">
    <property type="entry name" value="ABC_TM1"/>
    <property type="match status" value="1"/>
</dbReference>
<accession>A0A7W6QA82</accession>
<feature type="transmembrane region" description="Helical" evidence="8">
    <location>
        <begin position="114"/>
        <end position="138"/>
    </location>
</feature>
<keyword evidence="5 8" id="KW-0812">Transmembrane</keyword>
<feature type="transmembrane region" description="Helical" evidence="8">
    <location>
        <begin position="169"/>
        <end position="190"/>
    </location>
</feature>
<dbReference type="Gene3D" id="1.10.3720.10">
    <property type="entry name" value="MetI-like"/>
    <property type="match status" value="1"/>
</dbReference>